<dbReference type="AlphaFoldDB" id="A0AAJ2PR77"/>
<accession>A0AAJ2PR77</accession>
<name>A0AAJ2PR77_9ACTN</name>
<dbReference type="EMBL" id="JARAWN010000108">
    <property type="protein sequence ID" value="MDX3131813.1"/>
    <property type="molecule type" value="Genomic_DNA"/>
</dbReference>
<proteinExistence type="predicted"/>
<reference evidence="1" key="1">
    <citation type="journal article" date="2023" name="Microb. Genom.">
        <title>Mesoterricola silvestris gen. nov., sp. nov., Mesoterricola sediminis sp. nov., Geothrix oryzae sp. nov., Geothrix edaphica sp. nov., Geothrix rubra sp. nov., and Geothrix limicola sp. nov., six novel members of Acidobacteriota isolated from soils.</title>
        <authorList>
            <person name="Weisberg A.J."/>
            <person name="Pearce E."/>
            <person name="Kramer C.G."/>
            <person name="Chang J.H."/>
            <person name="Clarke C.R."/>
        </authorList>
    </citation>
    <scope>NUCLEOTIDE SEQUENCE</scope>
    <source>
        <strain evidence="1">ND06-05F</strain>
    </source>
</reference>
<organism evidence="1 2">
    <name type="scientific">Streptomyces europaeiscabiei</name>
    <dbReference type="NCBI Taxonomy" id="146819"/>
    <lineage>
        <taxon>Bacteria</taxon>
        <taxon>Bacillati</taxon>
        <taxon>Actinomycetota</taxon>
        <taxon>Actinomycetes</taxon>
        <taxon>Kitasatosporales</taxon>
        <taxon>Streptomycetaceae</taxon>
        <taxon>Streptomyces</taxon>
    </lineage>
</organism>
<dbReference type="RefSeq" id="WP_319692952.1">
    <property type="nucleotide sequence ID" value="NZ_JARAWN010000108.1"/>
</dbReference>
<sequence length="48" mass="5329">MGWQYVRDTGGTVSVPTSRDLPVGSYQLWIQTNDGYLPLAGPYDLKIV</sequence>
<dbReference type="Proteomes" id="UP001273589">
    <property type="component" value="Unassembled WGS sequence"/>
</dbReference>
<protein>
    <submittedName>
        <fullName evidence="1">Uncharacterized protein</fullName>
    </submittedName>
</protein>
<gene>
    <name evidence="1" type="ORF">PV367_18915</name>
</gene>
<evidence type="ECO:0000313" key="1">
    <source>
        <dbReference type="EMBL" id="MDX3131813.1"/>
    </source>
</evidence>
<comment type="caution">
    <text evidence="1">The sequence shown here is derived from an EMBL/GenBank/DDBJ whole genome shotgun (WGS) entry which is preliminary data.</text>
</comment>
<evidence type="ECO:0000313" key="2">
    <source>
        <dbReference type="Proteomes" id="UP001273589"/>
    </source>
</evidence>